<dbReference type="EMBL" id="LR796844">
    <property type="protein sequence ID" value="CAB4169705.1"/>
    <property type="molecule type" value="Genomic_DNA"/>
</dbReference>
<name>A0A6J5PKH9_9CAUD</name>
<keyword evidence="1" id="KW-0430">Lectin</keyword>
<reference evidence="1" key="1">
    <citation type="submission" date="2020-05" db="EMBL/GenBank/DDBJ databases">
        <authorList>
            <person name="Chiriac C."/>
            <person name="Salcher M."/>
            <person name="Ghai R."/>
            <person name="Kavagutti S V."/>
        </authorList>
    </citation>
    <scope>NUCLEOTIDE SEQUENCE</scope>
</reference>
<sequence>MTVTPTLKVEISFAYNPVEPYPTWTDVSAYVRSGHVTRGRSNELTAFSAGTCEIVLDNRDRRFDPTNLTGPYVDAGGNSMVLPRNQIRVKATYNAIEYPIFQGFVAAWPQERDISNRDAVATVQCVDGLAYLAATDLGPDCYSSYLNTLSPQAIFPLGDDGATQIDIQGQRNFTTTADLAHSDTSMTQYMVGNPSSFDTIAYGLAALPVTTTGAFSIVAWIRSTSLGPRGIIEGSGGARLQIDGFGLAHYYADTTAVVNSAGSVIGGGSTMICVTHDASSGVALPVMYVNGADASAGAVAGLAGSQDWNILGSGTAPTVPFSGPIQHISVFPQVLSAGEVYSLYYNAITAWALQPTYVQVNAVLDFAGWPDDAILPYGPSAFRYLSAQSIASPDFIQTGSNALDVIQKIVASEQGQFFISNAGVATLLGGWDLYDVTNHARNAVSQFTFSDDNAAGTVGYASAGFDLDDSFLVNTVEAKTSSGQSVYAKNAVSEYAFGKRSVTIETRLVTPLEAQNAANLRLSRYAVPTPRLRAFAVTPQANPTVEFPKMLNLDLQDRVTVRSQPLNIGTVSNREYWVEGISHTFEPGKWECQVACSQVPGSDYWQLDTDAFDGVSTVLK</sequence>
<organism evidence="1">
    <name type="scientific">uncultured Caudovirales phage</name>
    <dbReference type="NCBI Taxonomy" id="2100421"/>
    <lineage>
        <taxon>Viruses</taxon>
        <taxon>Duplodnaviria</taxon>
        <taxon>Heunggongvirae</taxon>
        <taxon>Uroviricota</taxon>
        <taxon>Caudoviricetes</taxon>
        <taxon>Peduoviridae</taxon>
        <taxon>Maltschvirus</taxon>
        <taxon>Maltschvirus maltsch</taxon>
    </lineage>
</organism>
<dbReference type="SUPFAM" id="SSF49899">
    <property type="entry name" value="Concanavalin A-like lectins/glucanases"/>
    <property type="match status" value="1"/>
</dbReference>
<gene>
    <name evidence="2" type="ORF">UFOVP1305_38</name>
    <name evidence="1" type="ORF">UFOVP896_76</name>
</gene>
<proteinExistence type="predicted"/>
<dbReference type="Pfam" id="PF13385">
    <property type="entry name" value="Laminin_G_3"/>
    <property type="match status" value="1"/>
</dbReference>
<dbReference type="Gene3D" id="2.60.120.200">
    <property type="match status" value="1"/>
</dbReference>
<evidence type="ECO:0000313" key="1">
    <source>
        <dbReference type="EMBL" id="CAB4169705.1"/>
    </source>
</evidence>
<dbReference type="InterPro" id="IPR013320">
    <property type="entry name" value="ConA-like_dom_sf"/>
</dbReference>
<evidence type="ECO:0000313" key="2">
    <source>
        <dbReference type="EMBL" id="CAB4197875.1"/>
    </source>
</evidence>
<dbReference type="EMBL" id="LR797254">
    <property type="protein sequence ID" value="CAB4197875.1"/>
    <property type="molecule type" value="Genomic_DNA"/>
</dbReference>
<accession>A0A6J5PKH9</accession>
<protein>
    <submittedName>
        <fullName evidence="1">Concanavalin A-like lectin/glucanases superfamily</fullName>
    </submittedName>
</protein>
<dbReference type="GO" id="GO:0030246">
    <property type="term" value="F:carbohydrate binding"/>
    <property type="evidence" value="ECO:0007669"/>
    <property type="project" value="UniProtKB-KW"/>
</dbReference>